<evidence type="ECO:0000313" key="2">
    <source>
        <dbReference type="EMBL" id="MBC8176659.1"/>
    </source>
</evidence>
<dbReference type="Pfam" id="PF21810">
    <property type="entry name" value="DUF6880"/>
    <property type="match status" value="1"/>
</dbReference>
<evidence type="ECO:0000256" key="1">
    <source>
        <dbReference type="SAM" id="MobiDB-lite"/>
    </source>
</evidence>
<name>A0A8J6MXI7_9DELT</name>
<feature type="compositionally biased region" description="Basic residues" evidence="1">
    <location>
        <begin position="359"/>
        <end position="369"/>
    </location>
</feature>
<comment type="caution">
    <text evidence="2">The sequence shown here is derived from an EMBL/GenBank/DDBJ whole genome shotgun (WGS) entry which is preliminary data.</text>
</comment>
<dbReference type="AlphaFoldDB" id="A0A8J6MXI7"/>
<gene>
    <name evidence="2" type="ORF">H8E19_04570</name>
</gene>
<dbReference type="EMBL" id="JACNJD010000151">
    <property type="protein sequence ID" value="MBC8176659.1"/>
    <property type="molecule type" value="Genomic_DNA"/>
</dbReference>
<dbReference type="InterPro" id="IPR049245">
    <property type="entry name" value="DUF6880"/>
</dbReference>
<accession>A0A8J6MXI7</accession>
<sequence>MFFQDLFLSWIEARQKAGRAAEETVGDILKWMGNDDYGFCYDMEKELAKVLNKAGFLVFRRHFQDRFEEAFAPFEHKETRYIYDYPADVYLSANTLKDIHIVKKDVKAYLALCEKVGITPKDCEHIASLQKAKRHYDDALTWAEKGLKLEKKREWRNQSSYELTEIRQELLNKLGRRKDALESAWAEFIEYPSDIGYDRLRKYIPKEDFQLWHGKAIQEAKKSSLSAFIEICTGTKEWGVLSEHILDVEHNKLEKIGHYTTEKAAKGLAKKHGQAAAKIYAALGMRIIRKGKSKYYHYALEHFRNARKLYEKAGCDQMWLSLVERVRQDHSRKYSFIGDFEEIAAGNRPEPPESFEKRAKTRWKKQTSK</sequence>
<dbReference type="Proteomes" id="UP000650524">
    <property type="component" value="Unassembled WGS sequence"/>
</dbReference>
<protein>
    <submittedName>
        <fullName evidence="2">Uncharacterized protein</fullName>
    </submittedName>
</protein>
<reference evidence="2 3" key="1">
    <citation type="submission" date="2020-08" db="EMBL/GenBank/DDBJ databases">
        <title>Bridging the membrane lipid divide: bacteria of the FCB group superphylum have the potential to synthesize archaeal ether lipids.</title>
        <authorList>
            <person name="Villanueva L."/>
            <person name="Von Meijenfeldt F.A.B."/>
            <person name="Westbye A.B."/>
            <person name="Yadav S."/>
            <person name="Hopmans E.C."/>
            <person name="Dutilh B.E."/>
            <person name="Sinninghe Damste J.S."/>
        </authorList>
    </citation>
    <scope>NUCLEOTIDE SEQUENCE [LARGE SCALE GENOMIC DNA]</scope>
    <source>
        <strain evidence="2">NIOZ-UU27</strain>
    </source>
</reference>
<evidence type="ECO:0000313" key="3">
    <source>
        <dbReference type="Proteomes" id="UP000650524"/>
    </source>
</evidence>
<proteinExistence type="predicted"/>
<feature type="region of interest" description="Disordered" evidence="1">
    <location>
        <begin position="345"/>
        <end position="369"/>
    </location>
</feature>
<organism evidence="2 3">
    <name type="scientific">Candidatus Desulfacyla euxinica</name>
    <dbReference type="NCBI Taxonomy" id="2841693"/>
    <lineage>
        <taxon>Bacteria</taxon>
        <taxon>Deltaproteobacteria</taxon>
        <taxon>Candidatus Desulfacyla</taxon>
    </lineage>
</organism>